<dbReference type="Proteomes" id="UP000483261">
    <property type="component" value="Unassembled WGS sequence"/>
</dbReference>
<feature type="transmembrane region" description="Helical" evidence="1">
    <location>
        <begin position="149"/>
        <end position="168"/>
    </location>
</feature>
<feature type="transmembrane region" description="Helical" evidence="1">
    <location>
        <begin position="35"/>
        <end position="57"/>
    </location>
</feature>
<keyword evidence="1" id="KW-0812">Transmembrane</keyword>
<dbReference type="EMBL" id="JAALAA010000002">
    <property type="protein sequence ID" value="NGN91663.1"/>
    <property type="molecule type" value="Genomic_DNA"/>
</dbReference>
<feature type="transmembrane region" description="Helical" evidence="1">
    <location>
        <begin position="303"/>
        <end position="324"/>
    </location>
</feature>
<feature type="transmembrane region" description="Helical" evidence="1">
    <location>
        <begin position="120"/>
        <end position="137"/>
    </location>
</feature>
<feature type="transmembrane region" description="Helical" evidence="1">
    <location>
        <begin position="243"/>
        <end position="263"/>
    </location>
</feature>
<evidence type="ECO:0000313" key="3">
    <source>
        <dbReference type="Proteomes" id="UP000483261"/>
    </source>
</evidence>
<dbReference type="AlphaFoldDB" id="A0A6M1QPT6"/>
<feature type="transmembrane region" description="Helical" evidence="1">
    <location>
        <begin position="559"/>
        <end position="579"/>
    </location>
</feature>
<feature type="transmembrane region" description="Helical" evidence="1">
    <location>
        <begin position="63"/>
        <end position="82"/>
    </location>
</feature>
<reference evidence="2 3" key="1">
    <citation type="submission" date="2020-02" db="EMBL/GenBank/DDBJ databases">
        <title>Whole-genome analyses of novel actinobacteria.</title>
        <authorList>
            <person name="Sahin N."/>
        </authorList>
    </citation>
    <scope>NUCLEOTIDE SEQUENCE [LARGE SCALE GENOMIC DNA]</scope>
    <source>
        <strain evidence="2 3">KC13</strain>
    </source>
</reference>
<name>A0A6M1QPT6_9ACTN</name>
<feature type="transmembrane region" description="Helical" evidence="1">
    <location>
        <begin position="467"/>
        <end position="486"/>
    </location>
</feature>
<keyword evidence="1" id="KW-0472">Membrane</keyword>
<accession>A0A6M1QPT6</accession>
<feature type="transmembrane region" description="Helical" evidence="1">
    <location>
        <begin position="523"/>
        <end position="544"/>
    </location>
</feature>
<feature type="transmembrane region" description="Helical" evidence="1">
    <location>
        <begin position="492"/>
        <end position="511"/>
    </location>
</feature>
<gene>
    <name evidence="2" type="ORF">G5C66_02770</name>
</gene>
<feature type="transmembrane region" description="Helical" evidence="1">
    <location>
        <begin position="436"/>
        <end position="455"/>
    </location>
</feature>
<protein>
    <submittedName>
        <fullName evidence="2">Uncharacterized protein</fullName>
    </submittedName>
</protein>
<evidence type="ECO:0000256" key="1">
    <source>
        <dbReference type="SAM" id="Phobius"/>
    </source>
</evidence>
<keyword evidence="3" id="KW-1185">Reference proteome</keyword>
<feature type="transmembrane region" description="Helical" evidence="1">
    <location>
        <begin position="94"/>
        <end position="114"/>
    </location>
</feature>
<comment type="caution">
    <text evidence="2">The sequence shown here is derived from an EMBL/GenBank/DDBJ whole genome shotgun (WGS) entry which is preliminary data.</text>
</comment>
<feature type="transmembrane region" description="Helical" evidence="1">
    <location>
        <begin position="336"/>
        <end position="369"/>
    </location>
</feature>
<organism evidence="2 3">
    <name type="scientific">Nocardioides turkmenicus</name>
    <dbReference type="NCBI Taxonomy" id="2711220"/>
    <lineage>
        <taxon>Bacteria</taxon>
        <taxon>Bacillati</taxon>
        <taxon>Actinomycetota</taxon>
        <taxon>Actinomycetes</taxon>
        <taxon>Propionibacteriales</taxon>
        <taxon>Nocardioidaceae</taxon>
        <taxon>Nocardioides</taxon>
    </lineage>
</organism>
<feature type="transmembrane region" description="Helical" evidence="1">
    <location>
        <begin position="269"/>
        <end position="291"/>
    </location>
</feature>
<sequence length="770" mass="82137">MTADPATVGAARDPKPSSDRLFSGRALSGGSWSGLLPGVLVVALTLVLAMVVAGVAVGDALLFTGYVLAFLTFPGTVVWRSVAGPGPGLGNDLVLGTILGLVLEIPVYLLLRLFDLTPLIYGYPVAVLVVTLVVLRRRRRVGPVVVGRASLWSWAGAAVACVQILLVTKQMWTYRPLDALRAPYVDEPFHLAIAGDLLHHFPAQMPWVEGTPLFYHWLVYVHLASAATVTHIELIVLMRSLSIGLLVLLTVAGAYAAATRLTGRPWTGFVAALVLAMGATPDFFGWTSLVAPAQLAFDSVTRAFYSPTHAFVMPLQMVLMVLIVEMIRRERWRWRPWLLTVAVMVAVAGAKSSALPTVIAALLLALVVAAVLRRKQMVRTLATLFGSAVAVFLVAQQVFYGGGTRATTIDINGSTVQRLGILMLPEGETLPGSAPVSIWICFTVGFALGAVPLIIALGRGGWRRPELVFLVGPWAAGAGALMVLSHPALSQAYFLLGAAGFFAVATAVALSDLLPVELSRRDVVRILGCAALGWLAMVAVRLIVGGKMPATGSVFTSTLLTQLAIGLLVLAVAVVLVLVYARRATIAAIPAVVALMLGVVLAGAPQTTALAVVGPSLSRAPDTDIIGPGGIAAARFVREHSQPDELIATNAHCIGLPVPDCDRRNFWIAAYAERRVLVEGWAYIDPLVVGQPSTDLNNSAYLPFWDPELLAANDAAITRPSRATIATLRDDYGVDWLVVDRRYRADLPGIRRQLGQPRFKGGLYSVFDLR</sequence>
<proteinExistence type="predicted"/>
<feature type="transmembrane region" description="Helical" evidence="1">
    <location>
        <begin position="586"/>
        <end position="604"/>
    </location>
</feature>
<feature type="transmembrane region" description="Helical" evidence="1">
    <location>
        <begin position="214"/>
        <end position="236"/>
    </location>
</feature>
<evidence type="ECO:0000313" key="2">
    <source>
        <dbReference type="EMBL" id="NGN91663.1"/>
    </source>
</evidence>
<dbReference type="RefSeq" id="WP_165109435.1">
    <property type="nucleotide sequence ID" value="NZ_JAALAA010000002.1"/>
</dbReference>
<keyword evidence="1" id="KW-1133">Transmembrane helix</keyword>
<feature type="transmembrane region" description="Helical" evidence="1">
    <location>
        <begin position="381"/>
        <end position="400"/>
    </location>
</feature>